<evidence type="ECO:0000256" key="2">
    <source>
        <dbReference type="ARBA" id="ARBA00022617"/>
    </source>
</evidence>
<keyword evidence="1 7" id="KW-0575">Peroxidase</keyword>
<evidence type="ECO:0000313" key="12">
    <source>
        <dbReference type="Proteomes" id="UP000824998"/>
    </source>
</evidence>
<evidence type="ECO:0000259" key="10">
    <source>
        <dbReference type="PROSITE" id="PS50873"/>
    </source>
</evidence>
<feature type="signal peptide" evidence="9">
    <location>
        <begin position="1"/>
        <end position="15"/>
    </location>
</feature>
<dbReference type="PROSITE" id="PS00436">
    <property type="entry name" value="PEROXIDASE_2"/>
    <property type="match status" value="1"/>
</dbReference>
<dbReference type="PRINTS" id="PR00458">
    <property type="entry name" value="PEROXIDASE"/>
</dbReference>
<evidence type="ECO:0000313" key="11">
    <source>
        <dbReference type="EMBL" id="KAG9233260.1"/>
    </source>
</evidence>
<dbReference type="EC" id="1.11.1.-" evidence="7"/>
<dbReference type="PANTHER" id="PTHR31356:SF53">
    <property type="entry name" value="HEME PEROXIDASE"/>
    <property type="match status" value="1"/>
</dbReference>
<evidence type="ECO:0000256" key="6">
    <source>
        <dbReference type="RuleBase" id="RU004241"/>
    </source>
</evidence>
<dbReference type="Proteomes" id="UP000824998">
    <property type="component" value="Unassembled WGS sequence"/>
</dbReference>
<sequence>MLFPIFLSLLSAAQALDPKSVSDANGITLWEKIEAMERQLIEPGTLVSLVSPCGTNFGAPPFEGQQTSAEWIRLVFHDCITKNIAGPGLGGLDASIGFEKGRPENIGVFIDVSIGQFDQFTSVYLSMADLIGVGLADSLATCDPASHRLPLRVGRVDATQAGPFGVPGPADTLAFAQAAFERAGFSKTEMIQAVACGHSIGGVHGVDFEDIGGVPVDGENESGRLPFDTTPAVFDPNNINEYLDQTGSKGGPLVTTLNITERNDDRIFKSDGNVTIKAMRTQATFQDTCFRIFDKMMNTVPASVTLSDPFQVRPFILRKGALDLTAAGVVVYNGTFTAHGNPPPNTVAYTYVKTTGSNLGEKVSQIGGMPNSSPFCPTSNSKSMRQNPGYI</sequence>
<evidence type="ECO:0000256" key="7">
    <source>
        <dbReference type="RuleBase" id="RU363051"/>
    </source>
</evidence>
<evidence type="ECO:0000256" key="3">
    <source>
        <dbReference type="ARBA" id="ARBA00022723"/>
    </source>
</evidence>
<feature type="chain" id="PRO_5040234575" description="Peroxidase" evidence="9">
    <location>
        <begin position="16"/>
        <end position="391"/>
    </location>
</feature>
<feature type="domain" description="Plant heme peroxidase family profile" evidence="10">
    <location>
        <begin position="67"/>
        <end position="210"/>
    </location>
</feature>
<dbReference type="PROSITE" id="PS50873">
    <property type="entry name" value="PEROXIDASE_4"/>
    <property type="match status" value="1"/>
</dbReference>
<dbReference type="Gene3D" id="1.10.520.10">
    <property type="match status" value="1"/>
</dbReference>
<dbReference type="GO" id="GO:0004601">
    <property type="term" value="F:peroxidase activity"/>
    <property type="evidence" value="ECO:0007669"/>
    <property type="project" value="UniProtKB-KW"/>
</dbReference>
<dbReference type="EMBL" id="MU251509">
    <property type="protein sequence ID" value="KAG9233260.1"/>
    <property type="molecule type" value="Genomic_DNA"/>
</dbReference>
<comment type="caution">
    <text evidence="11">The sequence shown here is derived from an EMBL/GenBank/DDBJ whole genome shotgun (WGS) entry which is preliminary data.</text>
</comment>
<keyword evidence="9" id="KW-0732">Signal</keyword>
<keyword evidence="4 7" id="KW-0560">Oxidoreductase</keyword>
<dbReference type="GO" id="GO:0046872">
    <property type="term" value="F:metal ion binding"/>
    <property type="evidence" value="ECO:0007669"/>
    <property type="project" value="UniProtKB-UniRule"/>
</dbReference>
<evidence type="ECO:0000256" key="1">
    <source>
        <dbReference type="ARBA" id="ARBA00022559"/>
    </source>
</evidence>
<dbReference type="SUPFAM" id="SSF48113">
    <property type="entry name" value="Heme-dependent peroxidases"/>
    <property type="match status" value="1"/>
</dbReference>
<dbReference type="OrthoDB" id="5985073at2759"/>
<name>A0A9P7YGM2_9HELO</name>
<dbReference type="InterPro" id="IPR019794">
    <property type="entry name" value="Peroxidases_AS"/>
</dbReference>
<proteinExistence type="inferred from homology"/>
<keyword evidence="5" id="KW-0408">Iron</keyword>
<dbReference type="GO" id="GO:0042744">
    <property type="term" value="P:hydrogen peroxide catabolic process"/>
    <property type="evidence" value="ECO:0007669"/>
    <property type="project" value="TreeGrafter"/>
</dbReference>
<dbReference type="AlphaFoldDB" id="A0A9P7YGM2"/>
<comment type="similarity">
    <text evidence="6">Belongs to the peroxidase family.</text>
</comment>
<keyword evidence="12" id="KW-1185">Reference proteome</keyword>
<keyword evidence="2" id="KW-0349">Heme</keyword>
<evidence type="ECO:0000256" key="4">
    <source>
        <dbReference type="ARBA" id="ARBA00023002"/>
    </source>
</evidence>
<protein>
    <recommendedName>
        <fullName evidence="7">Peroxidase</fullName>
        <ecNumber evidence="7">1.11.1.-</ecNumber>
    </recommendedName>
</protein>
<dbReference type="GO" id="GO:0034599">
    <property type="term" value="P:cellular response to oxidative stress"/>
    <property type="evidence" value="ECO:0007669"/>
    <property type="project" value="InterPro"/>
</dbReference>
<evidence type="ECO:0000256" key="8">
    <source>
        <dbReference type="SAM" id="MobiDB-lite"/>
    </source>
</evidence>
<dbReference type="InterPro" id="IPR044831">
    <property type="entry name" value="Ccp1-like"/>
</dbReference>
<reference evidence="11" key="1">
    <citation type="journal article" date="2021" name="IMA Fungus">
        <title>Genomic characterization of three marine fungi, including Emericellopsis atlantica sp. nov. with signatures of a generalist lifestyle and marine biomass degradation.</title>
        <authorList>
            <person name="Hagestad O.C."/>
            <person name="Hou L."/>
            <person name="Andersen J.H."/>
            <person name="Hansen E.H."/>
            <person name="Altermark B."/>
            <person name="Li C."/>
            <person name="Kuhnert E."/>
            <person name="Cox R.J."/>
            <person name="Crous P.W."/>
            <person name="Spatafora J.W."/>
            <person name="Lail K."/>
            <person name="Amirebrahimi M."/>
            <person name="Lipzen A."/>
            <person name="Pangilinan J."/>
            <person name="Andreopoulos W."/>
            <person name="Hayes R.D."/>
            <person name="Ng V."/>
            <person name="Grigoriev I.V."/>
            <person name="Jackson S.A."/>
            <person name="Sutton T.D.S."/>
            <person name="Dobson A.D.W."/>
            <person name="Rama T."/>
        </authorList>
    </citation>
    <scope>NUCLEOTIDE SEQUENCE</scope>
    <source>
        <strain evidence="11">TRa018bII</strain>
    </source>
</reference>
<keyword evidence="3" id="KW-0479">Metal-binding</keyword>
<dbReference type="GO" id="GO:0020037">
    <property type="term" value="F:heme binding"/>
    <property type="evidence" value="ECO:0007669"/>
    <property type="project" value="UniProtKB-UniRule"/>
</dbReference>
<feature type="region of interest" description="Disordered" evidence="8">
    <location>
        <begin position="370"/>
        <end position="391"/>
    </location>
</feature>
<dbReference type="PANTHER" id="PTHR31356">
    <property type="entry name" value="THYLAKOID LUMENAL 29 KDA PROTEIN, CHLOROPLASTIC-RELATED"/>
    <property type="match status" value="1"/>
</dbReference>
<accession>A0A9P7YGM2</accession>
<organism evidence="11 12">
    <name type="scientific">Amylocarpus encephaloides</name>
    <dbReference type="NCBI Taxonomy" id="45428"/>
    <lineage>
        <taxon>Eukaryota</taxon>
        <taxon>Fungi</taxon>
        <taxon>Dikarya</taxon>
        <taxon>Ascomycota</taxon>
        <taxon>Pezizomycotina</taxon>
        <taxon>Leotiomycetes</taxon>
        <taxon>Helotiales</taxon>
        <taxon>Helotiales incertae sedis</taxon>
        <taxon>Amylocarpus</taxon>
    </lineage>
</organism>
<evidence type="ECO:0000256" key="9">
    <source>
        <dbReference type="SAM" id="SignalP"/>
    </source>
</evidence>
<dbReference type="InterPro" id="IPR002016">
    <property type="entry name" value="Haem_peroxidase"/>
</dbReference>
<dbReference type="GO" id="GO:0000302">
    <property type="term" value="P:response to reactive oxygen species"/>
    <property type="evidence" value="ECO:0007669"/>
    <property type="project" value="TreeGrafter"/>
</dbReference>
<dbReference type="Pfam" id="PF00141">
    <property type="entry name" value="peroxidase"/>
    <property type="match status" value="1"/>
</dbReference>
<gene>
    <name evidence="11" type="ORF">BJ875DRAFT_52655</name>
</gene>
<dbReference type="InterPro" id="IPR010255">
    <property type="entry name" value="Haem_peroxidase_sf"/>
</dbReference>
<evidence type="ECO:0000256" key="5">
    <source>
        <dbReference type="ARBA" id="ARBA00023004"/>
    </source>
</evidence>